<keyword evidence="8 10" id="KW-1133">Transmembrane helix</keyword>
<evidence type="ECO:0000256" key="3">
    <source>
        <dbReference type="ARBA" id="ARBA00022475"/>
    </source>
</evidence>
<feature type="domain" description="Peptidase S49 N-terminal proteobacteria" evidence="12">
    <location>
        <begin position="3"/>
        <end position="155"/>
    </location>
</feature>
<dbReference type="InterPro" id="IPR029045">
    <property type="entry name" value="ClpP/crotonase-like_dom_sf"/>
</dbReference>
<evidence type="ECO:0000313" key="14">
    <source>
        <dbReference type="Proteomes" id="UP000238220"/>
    </source>
</evidence>
<dbReference type="OrthoDB" id="5614232at2"/>
<keyword evidence="9 10" id="KW-0472">Membrane</keyword>
<dbReference type="Gene3D" id="3.90.226.10">
    <property type="entry name" value="2-enoyl-CoA Hydratase, Chain A, domain 1"/>
    <property type="match status" value="1"/>
</dbReference>
<name>A0A2S5TK47_9GAMM</name>
<comment type="subcellular location">
    <subcellularLocation>
        <location evidence="1">Cell membrane</location>
    </subcellularLocation>
</comment>
<dbReference type="InterPro" id="IPR013703">
    <property type="entry name" value="Peptidase_S49_N_proteobac"/>
</dbReference>
<evidence type="ECO:0000259" key="11">
    <source>
        <dbReference type="Pfam" id="PF01343"/>
    </source>
</evidence>
<dbReference type="GO" id="GO:0006508">
    <property type="term" value="P:proteolysis"/>
    <property type="evidence" value="ECO:0007669"/>
    <property type="project" value="UniProtKB-KW"/>
</dbReference>
<evidence type="ECO:0000256" key="2">
    <source>
        <dbReference type="ARBA" id="ARBA00008683"/>
    </source>
</evidence>
<keyword evidence="5 10" id="KW-0812">Transmembrane</keyword>
<dbReference type="InterPro" id="IPR047272">
    <property type="entry name" value="S49_SppA_C"/>
</dbReference>
<comment type="caution">
    <text evidence="13">The sequence shown here is derived from an EMBL/GenBank/DDBJ whole genome shotgun (WGS) entry which is preliminary data.</text>
</comment>
<evidence type="ECO:0000256" key="5">
    <source>
        <dbReference type="ARBA" id="ARBA00022692"/>
    </source>
</evidence>
<evidence type="ECO:0000256" key="6">
    <source>
        <dbReference type="ARBA" id="ARBA00022801"/>
    </source>
</evidence>
<accession>A0A2S5TK47</accession>
<dbReference type="Pfam" id="PF08496">
    <property type="entry name" value="Peptidase_S49_N"/>
    <property type="match status" value="1"/>
</dbReference>
<dbReference type="RefSeq" id="WP_104228342.1">
    <property type="nucleotide sequence ID" value="NZ_PSNW01000001.1"/>
</dbReference>
<dbReference type="Pfam" id="PF01343">
    <property type="entry name" value="Peptidase_S49"/>
    <property type="match status" value="1"/>
</dbReference>
<feature type="transmembrane region" description="Helical" evidence="10">
    <location>
        <begin position="15"/>
        <end position="33"/>
    </location>
</feature>
<dbReference type="Proteomes" id="UP000238220">
    <property type="component" value="Unassembled WGS sequence"/>
</dbReference>
<evidence type="ECO:0000256" key="1">
    <source>
        <dbReference type="ARBA" id="ARBA00004236"/>
    </source>
</evidence>
<comment type="similarity">
    <text evidence="2">Belongs to the peptidase S49 family.</text>
</comment>
<evidence type="ECO:0000256" key="4">
    <source>
        <dbReference type="ARBA" id="ARBA00022670"/>
    </source>
</evidence>
<keyword evidence="7" id="KW-0720">Serine protease</keyword>
<keyword evidence="14" id="KW-1185">Reference proteome</keyword>
<gene>
    <name evidence="13" type="ORF">C3942_00295</name>
</gene>
<dbReference type="PANTHER" id="PTHR42987">
    <property type="entry name" value="PEPTIDASE S49"/>
    <property type="match status" value="1"/>
</dbReference>
<keyword evidence="4 13" id="KW-0645">Protease</keyword>
<dbReference type="CDD" id="cd07023">
    <property type="entry name" value="S49_Sppa_N_C"/>
    <property type="match status" value="1"/>
</dbReference>
<keyword evidence="6" id="KW-0378">Hydrolase</keyword>
<evidence type="ECO:0000256" key="9">
    <source>
        <dbReference type="ARBA" id="ARBA00023136"/>
    </source>
</evidence>
<evidence type="ECO:0000256" key="10">
    <source>
        <dbReference type="SAM" id="Phobius"/>
    </source>
</evidence>
<reference evidence="13 14" key="1">
    <citation type="submission" date="2018-02" db="EMBL/GenBank/DDBJ databases">
        <title>Genome sequencing of Solimonas sp. HR-BB.</title>
        <authorList>
            <person name="Lee Y."/>
            <person name="Jeon C.O."/>
        </authorList>
    </citation>
    <scope>NUCLEOTIDE SEQUENCE [LARGE SCALE GENOMIC DNA]</scope>
    <source>
        <strain evidence="13 14">HR-BB</strain>
    </source>
</reference>
<feature type="domain" description="Peptidase S49" evidence="11">
    <location>
        <begin position="161"/>
        <end position="306"/>
    </location>
</feature>
<dbReference type="NCBIfam" id="NF008745">
    <property type="entry name" value="PRK11778.1"/>
    <property type="match status" value="1"/>
</dbReference>
<dbReference type="EMBL" id="PSNW01000001">
    <property type="protein sequence ID" value="PPE75376.1"/>
    <property type="molecule type" value="Genomic_DNA"/>
</dbReference>
<evidence type="ECO:0000256" key="8">
    <source>
        <dbReference type="ARBA" id="ARBA00022989"/>
    </source>
</evidence>
<keyword evidence="3" id="KW-1003">Cell membrane</keyword>
<protein>
    <submittedName>
        <fullName evidence="13">Protease SohB</fullName>
    </submittedName>
</protein>
<evidence type="ECO:0000259" key="12">
    <source>
        <dbReference type="Pfam" id="PF08496"/>
    </source>
</evidence>
<dbReference type="AlphaFoldDB" id="A0A2S5TK47"/>
<organism evidence="13 14">
    <name type="scientific">Solimonas fluminis</name>
    <dbReference type="NCBI Taxonomy" id="2086571"/>
    <lineage>
        <taxon>Bacteria</taxon>
        <taxon>Pseudomonadati</taxon>
        <taxon>Pseudomonadota</taxon>
        <taxon>Gammaproteobacteria</taxon>
        <taxon>Nevskiales</taxon>
        <taxon>Nevskiaceae</taxon>
        <taxon>Solimonas</taxon>
    </lineage>
</organism>
<dbReference type="InterPro" id="IPR002142">
    <property type="entry name" value="Peptidase_S49"/>
</dbReference>
<evidence type="ECO:0000256" key="7">
    <source>
        <dbReference type="ARBA" id="ARBA00022825"/>
    </source>
</evidence>
<dbReference type="SUPFAM" id="SSF52096">
    <property type="entry name" value="ClpP/crotonase"/>
    <property type="match status" value="1"/>
</dbReference>
<dbReference type="Gene3D" id="6.20.330.10">
    <property type="match status" value="1"/>
</dbReference>
<dbReference type="GO" id="GO:0004252">
    <property type="term" value="F:serine-type endopeptidase activity"/>
    <property type="evidence" value="ECO:0007669"/>
    <property type="project" value="InterPro"/>
</dbReference>
<sequence length="343" mass="38178">MTEFLAEYGLFLAKTLTWAAALLAVAAGLAAILRHARPGHGPDRLEVRNLNERYEQMADILNADLLSEEEFKRLRKQQKAEEKARRKAAKRGEPAPRPRIFTLSFDGDLAAHAVDSLREEISALLQVARDRDEVLLRLESEGGMVHAYGLAASQLQRIRGRGLKLTVAIDKVAASGGYMMACVADRILAAPFAIVGSIGVVAQLPNFHRVLKKHDIDVELHTAGEFKRTLTLFGENTEAGREKFREELEATHVLFKSFVSGNRPQLEIDRVATGEHWYGSQALELKLVDHLQTSDDYLLERKADADLYELSFKRRHPLSERLAQGLVRLGTGLRGGMEKALAP</sequence>
<dbReference type="GO" id="GO:0005886">
    <property type="term" value="C:plasma membrane"/>
    <property type="evidence" value="ECO:0007669"/>
    <property type="project" value="UniProtKB-SubCell"/>
</dbReference>
<dbReference type="PANTHER" id="PTHR42987:SF4">
    <property type="entry name" value="PROTEASE SOHB-RELATED"/>
    <property type="match status" value="1"/>
</dbReference>
<proteinExistence type="inferred from homology"/>
<evidence type="ECO:0000313" key="13">
    <source>
        <dbReference type="EMBL" id="PPE75376.1"/>
    </source>
</evidence>